<dbReference type="PANTHER" id="PTHR32009:SF155">
    <property type="entry name" value="DISEASE RESISTANCE PROTEIN (TIR-NBS-LRR CLASS)"/>
    <property type="match status" value="1"/>
</dbReference>
<organism evidence="3 4">
    <name type="scientific">Daucus carota subsp. sativus</name>
    <name type="common">Carrot</name>
    <dbReference type="NCBI Taxonomy" id="79200"/>
    <lineage>
        <taxon>Eukaryota</taxon>
        <taxon>Viridiplantae</taxon>
        <taxon>Streptophyta</taxon>
        <taxon>Embryophyta</taxon>
        <taxon>Tracheophyta</taxon>
        <taxon>Spermatophyta</taxon>
        <taxon>Magnoliopsida</taxon>
        <taxon>eudicotyledons</taxon>
        <taxon>Gunneridae</taxon>
        <taxon>Pentapetalae</taxon>
        <taxon>asterids</taxon>
        <taxon>campanulids</taxon>
        <taxon>Apiales</taxon>
        <taxon>Apiaceae</taxon>
        <taxon>Apioideae</taxon>
        <taxon>Scandiceae</taxon>
        <taxon>Daucinae</taxon>
        <taxon>Daucus</taxon>
        <taxon>Daucus sect. Daucus</taxon>
    </lineage>
</organism>
<dbReference type="SUPFAM" id="SSF52200">
    <property type="entry name" value="Toll/Interleukin receptor TIR domain"/>
    <property type="match status" value="1"/>
</dbReference>
<dbReference type="EMBL" id="CP093344">
    <property type="protein sequence ID" value="WOG87984.1"/>
    <property type="molecule type" value="Genomic_DNA"/>
</dbReference>
<proteinExistence type="predicted"/>
<accession>A0AAF0WF50</accession>
<dbReference type="InterPro" id="IPR035897">
    <property type="entry name" value="Toll_tir_struct_dom_sf"/>
</dbReference>
<dbReference type="PANTHER" id="PTHR32009">
    <property type="entry name" value="TMV RESISTANCE PROTEIN N-LIKE"/>
    <property type="match status" value="1"/>
</dbReference>
<evidence type="ECO:0000313" key="3">
    <source>
        <dbReference type="EMBL" id="WOG87984.1"/>
    </source>
</evidence>
<keyword evidence="1" id="KW-0520">NAD</keyword>
<gene>
    <name evidence="3" type="ORF">DCAR_0207217</name>
</gene>
<evidence type="ECO:0000259" key="2">
    <source>
        <dbReference type="PROSITE" id="PS50104"/>
    </source>
</evidence>
<feature type="domain" description="TIR" evidence="2">
    <location>
        <begin position="18"/>
        <end position="168"/>
    </location>
</feature>
<dbReference type="Pfam" id="PF01582">
    <property type="entry name" value="TIR"/>
    <property type="match status" value="1"/>
</dbReference>
<reference evidence="3" key="2">
    <citation type="submission" date="2022-03" db="EMBL/GenBank/DDBJ databases">
        <title>Draft title - Genomic analysis of global carrot germplasm unveils the trajectory of domestication and the origin of high carotenoid orange carrot.</title>
        <authorList>
            <person name="Iorizzo M."/>
            <person name="Ellison S."/>
            <person name="Senalik D."/>
            <person name="Macko-Podgorni A."/>
            <person name="Grzebelus D."/>
            <person name="Bostan H."/>
            <person name="Rolling W."/>
            <person name="Curaba J."/>
            <person name="Simon P."/>
        </authorList>
    </citation>
    <scope>NUCLEOTIDE SEQUENCE</scope>
    <source>
        <tissue evidence="3">Leaf</tissue>
    </source>
</reference>
<dbReference type="AlphaFoldDB" id="A0AAF0WF50"/>
<dbReference type="PROSITE" id="PS50104">
    <property type="entry name" value="TIR"/>
    <property type="match status" value="1"/>
</dbReference>
<dbReference type="Gene3D" id="3.40.50.10140">
    <property type="entry name" value="Toll/interleukin-1 receptor homology (TIR) domain"/>
    <property type="match status" value="1"/>
</dbReference>
<reference evidence="3" key="1">
    <citation type="journal article" date="2016" name="Nat. Genet.">
        <title>A high-quality carrot genome assembly provides new insights into carotenoid accumulation and asterid genome evolution.</title>
        <authorList>
            <person name="Iorizzo M."/>
            <person name="Ellison S."/>
            <person name="Senalik D."/>
            <person name="Zeng P."/>
            <person name="Satapoomin P."/>
            <person name="Huang J."/>
            <person name="Bowman M."/>
            <person name="Iovene M."/>
            <person name="Sanseverino W."/>
            <person name="Cavagnaro P."/>
            <person name="Yildiz M."/>
            <person name="Macko-Podgorni A."/>
            <person name="Moranska E."/>
            <person name="Grzebelus E."/>
            <person name="Grzebelus D."/>
            <person name="Ashrafi H."/>
            <person name="Zheng Z."/>
            <person name="Cheng S."/>
            <person name="Spooner D."/>
            <person name="Van Deynze A."/>
            <person name="Simon P."/>
        </authorList>
    </citation>
    <scope>NUCLEOTIDE SEQUENCE</scope>
    <source>
        <tissue evidence="3">Leaf</tissue>
    </source>
</reference>
<evidence type="ECO:0000256" key="1">
    <source>
        <dbReference type="ARBA" id="ARBA00023027"/>
    </source>
</evidence>
<evidence type="ECO:0000313" key="4">
    <source>
        <dbReference type="Proteomes" id="UP000077755"/>
    </source>
</evidence>
<dbReference type="GO" id="GO:0007165">
    <property type="term" value="P:signal transduction"/>
    <property type="evidence" value="ECO:0007669"/>
    <property type="project" value="InterPro"/>
</dbReference>
<sequence>MASTSSQTPSSSAPNSTPRWDVFLSFRGLDTRHNFTSHLYAALDRHGVGTFKDDPELRSGEVISDALLMAIRKSRSYIVVFSENYASSPWCLDELVEINNCRETFSRLVVPVFYNIDPKDVRHQTGSFKDAFKKHEIRFSGDVEKVNKWRLALTEVANLSGKHVSENR</sequence>
<dbReference type="InterPro" id="IPR000157">
    <property type="entry name" value="TIR_dom"/>
</dbReference>
<name>A0AAF0WF50_DAUCS</name>
<protein>
    <recommendedName>
        <fullName evidence="2">TIR domain-containing protein</fullName>
    </recommendedName>
</protein>
<dbReference type="SMART" id="SM00255">
    <property type="entry name" value="TIR"/>
    <property type="match status" value="1"/>
</dbReference>
<dbReference type="Proteomes" id="UP000077755">
    <property type="component" value="Chromosome 2"/>
</dbReference>
<dbReference type="FunFam" id="3.40.50.10140:FF:000007">
    <property type="entry name" value="Disease resistance protein (TIR-NBS-LRR class)"/>
    <property type="match status" value="1"/>
</dbReference>
<keyword evidence="4" id="KW-1185">Reference proteome</keyword>